<dbReference type="SUPFAM" id="SSF64438">
    <property type="entry name" value="CNF1/YfiH-like putative cysteine hydrolases"/>
    <property type="match status" value="1"/>
</dbReference>
<keyword evidence="3" id="KW-0808">Transferase</keyword>
<comment type="similarity">
    <text evidence="2">Belongs to the purine nucleoside phosphorylase YfiH/LACC1 family.</text>
</comment>
<comment type="catalytic activity">
    <reaction evidence="9">
        <text>S-methyl-5'-thioadenosine + phosphate = 5-(methylsulfanyl)-alpha-D-ribose 1-phosphate + adenine</text>
        <dbReference type="Rhea" id="RHEA:11852"/>
        <dbReference type="ChEBI" id="CHEBI:16708"/>
        <dbReference type="ChEBI" id="CHEBI:17509"/>
        <dbReference type="ChEBI" id="CHEBI:43474"/>
        <dbReference type="ChEBI" id="CHEBI:58533"/>
        <dbReference type="EC" id="2.4.2.28"/>
    </reaction>
    <physiologicalReaction direction="left-to-right" evidence="9">
        <dbReference type="Rhea" id="RHEA:11853"/>
    </physiologicalReaction>
</comment>
<evidence type="ECO:0000256" key="5">
    <source>
        <dbReference type="ARBA" id="ARBA00022801"/>
    </source>
</evidence>
<dbReference type="CDD" id="cd16833">
    <property type="entry name" value="YfiH"/>
    <property type="match status" value="1"/>
</dbReference>
<name>A0A8W8HTI8_MAGGI</name>
<dbReference type="EnsemblMetazoa" id="G10973.1">
    <property type="protein sequence ID" value="G10973.1:cds"/>
    <property type="gene ID" value="G10973"/>
</dbReference>
<comment type="catalytic activity">
    <reaction evidence="7">
        <text>adenosine + H2O + H(+) = inosine + NH4(+)</text>
        <dbReference type="Rhea" id="RHEA:24408"/>
        <dbReference type="ChEBI" id="CHEBI:15377"/>
        <dbReference type="ChEBI" id="CHEBI:15378"/>
        <dbReference type="ChEBI" id="CHEBI:16335"/>
        <dbReference type="ChEBI" id="CHEBI:17596"/>
        <dbReference type="ChEBI" id="CHEBI:28938"/>
        <dbReference type="EC" id="3.5.4.4"/>
    </reaction>
    <physiologicalReaction direction="left-to-right" evidence="7">
        <dbReference type="Rhea" id="RHEA:24409"/>
    </physiologicalReaction>
</comment>
<evidence type="ECO:0000256" key="2">
    <source>
        <dbReference type="ARBA" id="ARBA00007353"/>
    </source>
</evidence>
<evidence type="ECO:0000256" key="3">
    <source>
        <dbReference type="ARBA" id="ARBA00022679"/>
    </source>
</evidence>
<protein>
    <recommendedName>
        <fullName evidence="12">Laccase domain-containing protein 1</fullName>
    </recommendedName>
</protein>
<comment type="catalytic activity">
    <reaction evidence="8">
        <text>adenosine + phosphate = alpha-D-ribose 1-phosphate + adenine</text>
        <dbReference type="Rhea" id="RHEA:27642"/>
        <dbReference type="ChEBI" id="CHEBI:16335"/>
        <dbReference type="ChEBI" id="CHEBI:16708"/>
        <dbReference type="ChEBI" id="CHEBI:43474"/>
        <dbReference type="ChEBI" id="CHEBI:57720"/>
        <dbReference type="EC" id="2.4.2.1"/>
    </reaction>
    <physiologicalReaction direction="left-to-right" evidence="8">
        <dbReference type="Rhea" id="RHEA:27643"/>
    </physiologicalReaction>
</comment>
<sequence length="409" mass="45147">MEYTISKGTMTLGVVLLSDDFAEKDSEQVARVLDEGQSVNVDVCILLTSDTVPDFISNMSRGKFTEKVIEISDQDFISGFHAAKDKLDEVMCPEIKVICKRKQEITFLCQVMFTPAVQWSIMSIGEDKSSKSETLVSITQKVKDYLRKLKASDEVKILRSTLIPDDLFYHGFSTRTGGLSSIPGMKSLNVLYTTAKRDPLVLIEENRRRLASKAGFDVETLYIAKAVHGNTVYEIGTDPPDGGYDGVISNKSNVTCAAPGADCVIILFADPIQHVFAAIHSGWKGTVAKIPSVTVRSMHGKFGSKLEDIVVVMGPSICKNCFEFGKDDIQQFEDINPQCVLHKGLDGNPTIDLKLAIRTLLEEEGVLPEHIDDTTTCPCTVENPNQLYSYRRDGRPFGNQIGFIGLRSN</sequence>
<dbReference type="PANTHER" id="PTHR30616">
    <property type="entry name" value="UNCHARACTERIZED PROTEIN YFIH"/>
    <property type="match status" value="1"/>
</dbReference>
<evidence type="ECO:0000256" key="7">
    <source>
        <dbReference type="ARBA" id="ARBA00047989"/>
    </source>
</evidence>
<keyword evidence="11" id="KW-1185">Reference proteome</keyword>
<keyword evidence="5" id="KW-0378">Hydrolase</keyword>
<dbReference type="Gene3D" id="3.60.140.10">
    <property type="entry name" value="CNF1/YfiH-like putative cysteine hydrolases"/>
    <property type="match status" value="1"/>
</dbReference>
<evidence type="ECO:0000256" key="6">
    <source>
        <dbReference type="ARBA" id="ARBA00022833"/>
    </source>
</evidence>
<evidence type="ECO:0000256" key="4">
    <source>
        <dbReference type="ARBA" id="ARBA00022723"/>
    </source>
</evidence>
<dbReference type="InterPro" id="IPR038371">
    <property type="entry name" value="Cu_polyphenol_OxRdtase_sf"/>
</dbReference>
<dbReference type="Proteomes" id="UP000005408">
    <property type="component" value="Unassembled WGS sequence"/>
</dbReference>
<dbReference type="PANTHER" id="PTHR30616:SF2">
    <property type="entry name" value="PURINE NUCLEOSIDE PHOSPHORYLASE LACC1"/>
    <property type="match status" value="1"/>
</dbReference>
<dbReference type="GO" id="GO:0017061">
    <property type="term" value="F:S-methyl-5-thioadenosine phosphorylase activity"/>
    <property type="evidence" value="ECO:0007669"/>
    <property type="project" value="UniProtKB-EC"/>
</dbReference>
<organism evidence="10 11">
    <name type="scientific">Magallana gigas</name>
    <name type="common">Pacific oyster</name>
    <name type="synonym">Crassostrea gigas</name>
    <dbReference type="NCBI Taxonomy" id="29159"/>
    <lineage>
        <taxon>Eukaryota</taxon>
        <taxon>Metazoa</taxon>
        <taxon>Spiralia</taxon>
        <taxon>Lophotrochozoa</taxon>
        <taxon>Mollusca</taxon>
        <taxon>Bivalvia</taxon>
        <taxon>Autobranchia</taxon>
        <taxon>Pteriomorphia</taxon>
        <taxon>Ostreida</taxon>
        <taxon>Ostreoidea</taxon>
        <taxon>Ostreidae</taxon>
        <taxon>Magallana</taxon>
    </lineage>
</organism>
<comment type="catalytic activity">
    <reaction evidence="1">
        <text>inosine + phosphate = alpha-D-ribose 1-phosphate + hypoxanthine</text>
        <dbReference type="Rhea" id="RHEA:27646"/>
        <dbReference type="ChEBI" id="CHEBI:17368"/>
        <dbReference type="ChEBI" id="CHEBI:17596"/>
        <dbReference type="ChEBI" id="CHEBI:43474"/>
        <dbReference type="ChEBI" id="CHEBI:57720"/>
        <dbReference type="EC" id="2.4.2.1"/>
    </reaction>
    <physiologicalReaction direction="left-to-right" evidence="1">
        <dbReference type="Rhea" id="RHEA:27647"/>
    </physiologicalReaction>
</comment>
<evidence type="ECO:0000256" key="8">
    <source>
        <dbReference type="ARBA" id="ARBA00048968"/>
    </source>
</evidence>
<proteinExistence type="inferred from homology"/>
<keyword evidence="6" id="KW-0862">Zinc</keyword>
<evidence type="ECO:0000313" key="10">
    <source>
        <dbReference type="EnsemblMetazoa" id="G10973.1:cds"/>
    </source>
</evidence>
<accession>A0A8W8HTI8</accession>
<evidence type="ECO:0000256" key="9">
    <source>
        <dbReference type="ARBA" id="ARBA00049893"/>
    </source>
</evidence>
<dbReference type="InterPro" id="IPR003730">
    <property type="entry name" value="Cu_polyphenol_OxRdtase"/>
</dbReference>
<dbReference type="InterPro" id="IPR011324">
    <property type="entry name" value="Cytotoxic_necrot_fac-like_cat"/>
</dbReference>
<dbReference type="AlphaFoldDB" id="A0A8W8HTI8"/>
<dbReference type="GO" id="GO:0005507">
    <property type="term" value="F:copper ion binding"/>
    <property type="evidence" value="ECO:0007669"/>
    <property type="project" value="TreeGrafter"/>
</dbReference>
<evidence type="ECO:0008006" key="12">
    <source>
        <dbReference type="Google" id="ProtNLM"/>
    </source>
</evidence>
<dbReference type="GO" id="GO:0016787">
    <property type="term" value="F:hydrolase activity"/>
    <property type="evidence" value="ECO:0007669"/>
    <property type="project" value="UniProtKB-KW"/>
</dbReference>
<keyword evidence="4" id="KW-0479">Metal-binding</keyword>
<dbReference type="Pfam" id="PF02578">
    <property type="entry name" value="Cu-oxidase_4"/>
    <property type="match status" value="1"/>
</dbReference>
<reference evidence="10" key="1">
    <citation type="submission" date="2022-08" db="UniProtKB">
        <authorList>
            <consortium name="EnsemblMetazoa"/>
        </authorList>
    </citation>
    <scope>IDENTIFICATION</scope>
    <source>
        <strain evidence="10">05x7-T-G4-1.051#20</strain>
    </source>
</reference>
<evidence type="ECO:0000256" key="1">
    <source>
        <dbReference type="ARBA" id="ARBA00000553"/>
    </source>
</evidence>
<evidence type="ECO:0000313" key="11">
    <source>
        <dbReference type="Proteomes" id="UP000005408"/>
    </source>
</evidence>